<keyword evidence="7 12" id="KW-0997">Cell inner membrane</keyword>
<keyword evidence="11 12" id="KW-0472">Membrane</keyword>
<keyword evidence="5 12" id="KW-0813">Transport</keyword>
<evidence type="ECO:0000256" key="9">
    <source>
        <dbReference type="ARBA" id="ARBA00022748"/>
    </source>
</evidence>
<comment type="subcellular location">
    <subcellularLocation>
        <location evidence="2 12">Cell inner membrane</location>
        <topology evidence="2 12">Single-pass membrane protein</topology>
    </subcellularLocation>
</comment>
<comment type="function">
    <text evidence="1 12">Required for the export of heme to the periplasm for the biogenesis of c-type cytochromes.</text>
</comment>
<evidence type="ECO:0000256" key="3">
    <source>
        <dbReference type="ARBA" id="ARBA00008741"/>
    </source>
</evidence>
<keyword evidence="8 12" id="KW-0812">Transmembrane</keyword>
<evidence type="ECO:0000313" key="14">
    <source>
        <dbReference type="Proteomes" id="UP000335415"/>
    </source>
</evidence>
<evidence type="ECO:0000256" key="1">
    <source>
        <dbReference type="ARBA" id="ARBA00002442"/>
    </source>
</evidence>
<sequence length="66" mass="7770">MTPAFSSWQAFCLMGGYAGYVWPALLLAVCALFGLFLHTRWQRRSLLRGIARRRRRERRQRDGRGE</sequence>
<accession>A0A5J5FU06</accession>
<dbReference type="GO" id="GO:0017004">
    <property type="term" value="P:cytochrome complex assembly"/>
    <property type="evidence" value="ECO:0007669"/>
    <property type="project" value="UniProtKB-KW"/>
</dbReference>
<evidence type="ECO:0000256" key="2">
    <source>
        <dbReference type="ARBA" id="ARBA00004377"/>
    </source>
</evidence>
<dbReference type="Pfam" id="PF04995">
    <property type="entry name" value="CcmD"/>
    <property type="match status" value="1"/>
</dbReference>
<gene>
    <name evidence="13" type="primary">ccmD</name>
    <name evidence="13" type="ORF">FJU30_19990</name>
</gene>
<organism evidence="13 14">
    <name type="scientific">Affinibrenneria salicis</name>
    <dbReference type="NCBI Taxonomy" id="2590031"/>
    <lineage>
        <taxon>Bacteria</taxon>
        <taxon>Pseudomonadati</taxon>
        <taxon>Pseudomonadota</taxon>
        <taxon>Gammaproteobacteria</taxon>
        <taxon>Enterobacterales</taxon>
        <taxon>Pectobacteriaceae</taxon>
        <taxon>Affinibrenneria</taxon>
    </lineage>
</organism>
<evidence type="ECO:0000256" key="11">
    <source>
        <dbReference type="ARBA" id="ARBA00023136"/>
    </source>
</evidence>
<dbReference type="RefSeq" id="WP_150436738.1">
    <property type="nucleotide sequence ID" value="NZ_VYKJ01000012.1"/>
</dbReference>
<feature type="transmembrane region" description="Helical" evidence="12">
    <location>
        <begin position="20"/>
        <end position="38"/>
    </location>
</feature>
<evidence type="ECO:0000256" key="10">
    <source>
        <dbReference type="ARBA" id="ARBA00022989"/>
    </source>
</evidence>
<dbReference type="OrthoDB" id="9815607at2"/>
<dbReference type="GO" id="GO:1903607">
    <property type="term" value="P:cytochrome c biosynthetic process"/>
    <property type="evidence" value="ECO:0007669"/>
    <property type="project" value="TreeGrafter"/>
</dbReference>
<dbReference type="GO" id="GO:0005886">
    <property type="term" value="C:plasma membrane"/>
    <property type="evidence" value="ECO:0007669"/>
    <property type="project" value="UniProtKB-SubCell"/>
</dbReference>
<comment type="caution">
    <text evidence="13">The sequence shown here is derived from an EMBL/GenBank/DDBJ whole genome shotgun (WGS) entry which is preliminary data.</text>
</comment>
<protein>
    <recommendedName>
        <fullName evidence="4 12">Heme exporter protein D</fullName>
    </recommendedName>
</protein>
<evidence type="ECO:0000313" key="13">
    <source>
        <dbReference type="EMBL" id="KAA8996938.1"/>
    </source>
</evidence>
<comment type="similarity">
    <text evidence="3 12">Belongs to the CcmD/CycX/HelD family.</text>
</comment>
<dbReference type="AlphaFoldDB" id="A0A5J5FU06"/>
<dbReference type="InterPro" id="IPR052075">
    <property type="entry name" value="Heme_exporter_D"/>
</dbReference>
<dbReference type="PANTHER" id="PTHR37531">
    <property type="entry name" value="HEME EXPORTER PROTEIN D"/>
    <property type="match status" value="1"/>
</dbReference>
<evidence type="ECO:0000256" key="6">
    <source>
        <dbReference type="ARBA" id="ARBA00022475"/>
    </source>
</evidence>
<name>A0A5J5FU06_9GAMM</name>
<evidence type="ECO:0000256" key="7">
    <source>
        <dbReference type="ARBA" id="ARBA00022519"/>
    </source>
</evidence>
<proteinExistence type="inferred from homology"/>
<dbReference type="PANTHER" id="PTHR37531:SF1">
    <property type="entry name" value="HEME EXPORTER PROTEIN D"/>
    <property type="match status" value="1"/>
</dbReference>
<keyword evidence="14" id="KW-1185">Reference proteome</keyword>
<evidence type="ECO:0000256" key="5">
    <source>
        <dbReference type="ARBA" id="ARBA00022448"/>
    </source>
</evidence>
<evidence type="ECO:0000256" key="12">
    <source>
        <dbReference type="RuleBase" id="RU363101"/>
    </source>
</evidence>
<dbReference type="GO" id="GO:0015886">
    <property type="term" value="P:heme transport"/>
    <property type="evidence" value="ECO:0007669"/>
    <property type="project" value="InterPro"/>
</dbReference>
<dbReference type="NCBIfam" id="TIGR03141">
    <property type="entry name" value="cytochro_ccmD"/>
    <property type="match status" value="1"/>
</dbReference>
<reference evidence="13 14" key="1">
    <citation type="submission" date="2019-09" db="EMBL/GenBank/DDBJ databases">
        <authorList>
            <person name="Li Y."/>
        </authorList>
    </citation>
    <scope>NUCLEOTIDE SEQUENCE [LARGE SCALE GENOMIC DNA]</scope>
    <source>
        <strain evidence="13 14">L3-3HA</strain>
    </source>
</reference>
<keyword evidence="10 12" id="KW-1133">Transmembrane helix</keyword>
<evidence type="ECO:0000256" key="8">
    <source>
        <dbReference type="ARBA" id="ARBA00022692"/>
    </source>
</evidence>
<dbReference type="InterPro" id="IPR007078">
    <property type="entry name" value="Haem_export_protD_CcmD"/>
</dbReference>
<evidence type="ECO:0000256" key="4">
    <source>
        <dbReference type="ARBA" id="ARBA00016461"/>
    </source>
</evidence>
<keyword evidence="9 12" id="KW-0201">Cytochrome c-type biogenesis</keyword>
<keyword evidence="6 12" id="KW-1003">Cell membrane</keyword>
<dbReference type="EMBL" id="VYKJ01000012">
    <property type="protein sequence ID" value="KAA8996938.1"/>
    <property type="molecule type" value="Genomic_DNA"/>
</dbReference>
<dbReference type="Proteomes" id="UP000335415">
    <property type="component" value="Unassembled WGS sequence"/>
</dbReference>